<feature type="transmembrane region" description="Helical" evidence="6">
    <location>
        <begin position="150"/>
        <end position="174"/>
    </location>
</feature>
<keyword evidence="3 6" id="KW-0812">Transmembrane</keyword>
<dbReference type="SUPFAM" id="SSF103473">
    <property type="entry name" value="MFS general substrate transporter"/>
    <property type="match status" value="1"/>
</dbReference>
<feature type="transmembrane region" description="Helical" evidence="6">
    <location>
        <begin position="58"/>
        <end position="82"/>
    </location>
</feature>
<dbReference type="AlphaFoldDB" id="A0A6G1K474"/>
<comment type="similarity">
    <text evidence="2">Belongs to the major facilitator superfamily.</text>
</comment>
<dbReference type="PANTHER" id="PTHR23502:SF68">
    <property type="entry name" value="MULTIDRUG TRANSPORTER, PUTATIVE (AFU_ORTHOLOGUE AFUA_3G01120)-RELATED"/>
    <property type="match status" value="1"/>
</dbReference>
<feature type="transmembrane region" description="Helical" evidence="6">
    <location>
        <begin position="372"/>
        <end position="393"/>
    </location>
</feature>
<dbReference type="CDD" id="cd17323">
    <property type="entry name" value="MFS_Tpo1_MDR_like"/>
    <property type="match status" value="1"/>
</dbReference>
<dbReference type="InterPro" id="IPR020846">
    <property type="entry name" value="MFS_dom"/>
</dbReference>
<dbReference type="Gene3D" id="1.20.1250.20">
    <property type="entry name" value="MFS general substrate transporter like domains"/>
    <property type="match status" value="1"/>
</dbReference>
<gene>
    <name evidence="8" type="ORF">K504DRAFT_483346</name>
</gene>
<dbReference type="OrthoDB" id="5296287at2759"/>
<keyword evidence="5 6" id="KW-0472">Membrane</keyword>
<dbReference type="Proteomes" id="UP000799428">
    <property type="component" value="Unassembled WGS sequence"/>
</dbReference>
<accession>A0A6G1K474</accession>
<evidence type="ECO:0000313" key="9">
    <source>
        <dbReference type="Proteomes" id="UP000799428"/>
    </source>
</evidence>
<dbReference type="Pfam" id="PF07690">
    <property type="entry name" value="MFS_1"/>
    <property type="match status" value="1"/>
</dbReference>
<feature type="transmembrane region" description="Helical" evidence="6">
    <location>
        <begin position="215"/>
        <end position="235"/>
    </location>
</feature>
<keyword evidence="4 6" id="KW-1133">Transmembrane helix</keyword>
<dbReference type="GO" id="GO:0140115">
    <property type="term" value="P:export across plasma membrane"/>
    <property type="evidence" value="ECO:0007669"/>
    <property type="project" value="UniProtKB-ARBA"/>
</dbReference>
<feature type="domain" description="Major facilitator superfamily (MFS) profile" evidence="7">
    <location>
        <begin position="60"/>
        <end position="493"/>
    </location>
</feature>
<evidence type="ECO:0000256" key="5">
    <source>
        <dbReference type="ARBA" id="ARBA00023136"/>
    </source>
</evidence>
<organism evidence="8 9">
    <name type="scientific">Pleomassaria siparia CBS 279.74</name>
    <dbReference type="NCBI Taxonomy" id="1314801"/>
    <lineage>
        <taxon>Eukaryota</taxon>
        <taxon>Fungi</taxon>
        <taxon>Dikarya</taxon>
        <taxon>Ascomycota</taxon>
        <taxon>Pezizomycotina</taxon>
        <taxon>Dothideomycetes</taxon>
        <taxon>Pleosporomycetidae</taxon>
        <taxon>Pleosporales</taxon>
        <taxon>Pleomassariaceae</taxon>
        <taxon>Pleomassaria</taxon>
    </lineage>
</organism>
<dbReference type="EMBL" id="MU005774">
    <property type="protein sequence ID" value="KAF2707177.1"/>
    <property type="molecule type" value="Genomic_DNA"/>
</dbReference>
<evidence type="ECO:0000256" key="2">
    <source>
        <dbReference type="ARBA" id="ARBA00008335"/>
    </source>
</evidence>
<sequence length="502" mass="55148">MMEQTTEAKLEHDTLSMEPQSLIQDHKHEAQSQDPDRVDWDGLDDAENPQNWKNGAKWFHIAVISAMTFVTPLGSSMFAPGIRNIMREFHETSSTIATFCVSVYVLGFAFGPLLIAPLSEIYGRKYLYVVGNILFTVFCIATALSKDMDMLLAFRFLMGCAGAVPITIGSGTIADMMPVEKRGTAMSAWALGPLLGPCIGPIAGGYLTQAAGWRWVFWVIAIVGGVFIPMSVMFLKETYVPVILEKKTARLRKARDNPRLYSALSITTRKETASQKFKNAIFRPILLLTTVPLVISAALYVAIVYGVLYLLISTFSFVYSEQYGFTEGTVGLTFLPAGIGMMLGICIFGPLGDYMIKQRQAQNLPIVPEIRLNPLVLLPCATLLPAGLFIYGWTAQYGVHYVVPMFGVVIFCIGLMGVMMCIQNYLLDTYPTRAASVTAALTVLRSLAGALLPLGGLEMYNALGLGWGNSLLAFIAVGMIPLPLMFYMFGKRVRGWKSSQFS</sequence>
<evidence type="ECO:0000256" key="6">
    <source>
        <dbReference type="SAM" id="Phobius"/>
    </source>
</evidence>
<dbReference type="InterPro" id="IPR011701">
    <property type="entry name" value="MFS"/>
</dbReference>
<dbReference type="GO" id="GO:0042908">
    <property type="term" value="P:xenobiotic transport"/>
    <property type="evidence" value="ECO:0007669"/>
    <property type="project" value="UniProtKB-ARBA"/>
</dbReference>
<evidence type="ECO:0000256" key="1">
    <source>
        <dbReference type="ARBA" id="ARBA00004141"/>
    </source>
</evidence>
<reference evidence="8" key="1">
    <citation type="journal article" date="2020" name="Stud. Mycol.">
        <title>101 Dothideomycetes genomes: a test case for predicting lifestyles and emergence of pathogens.</title>
        <authorList>
            <person name="Haridas S."/>
            <person name="Albert R."/>
            <person name="Binder M."/>
            <person name="Bloem J."/>
            <person name="Labutti K."/>
            <person name="Salamov A."/>
            <person name="Andreopoulos B."/>
            <person name="Baker S."/>
            <person name="Barry K."/>
            <person name="Bills G."/>
            <person name="Bluhm B."/>
            <person name="Cannon C."/>
            <person name="Castanera R."/>
            <person name="Culley D."/>
            <person name="Daum C."/>
            <person name="Ezra D."/>
            <person name="Gonzalez J."/>
            <person name="Henrissat B."/>
            <person name="Kuo A."/>
            <person name="Liang C."/>
            <person name="Lipzen A."/>
            <person name="Lutzoni F."/>
            <person name="Magnuson J."/>
            <person name="Mondo S."/>
            <person name="Nolan M."/>
            <person name="Ohm R."/>
            <person name="Pangilinan J."/>
            <person name="Park H.-J."/>
            <person name="Ramirez L."/>
            <person name="Alfaro M."/>
            <person name="Sun H."/>
            <person name="Tritt A."/>
            <person name="Yoshinaga Y."/>
            <person name="Zwiers L.-H."/>
            <person name="Turgeon B."/>
            <person name="Goodwin S."/>
            <person name="Spatafora J."/>
            <person name="Crous P."/>
            <person name="Grigoriev I."/>
        </authorList>
    </citation>
    <scope>NUCLEOTIDE SEQUENCE</scope>
    <source>
        <strain evidence="8">CBS 279.74</strain>
    </source>
</reference>
<evidence type="ECO:0000313" key="8">
    <source>
        <dbReference type="EMBL" id="KAF2707177.1"/>
    </source>
</evidence>
<dbReference type="InterPro" id="IPR005829">
    <property type="entry name" value="Sugar_transporter_CS"/>
</dbReference>
<feature type="transmembrane region" description="Helical" evidence="6">
    <location>
        <begin position="285"/>
        <end position="312"/>
    </location>
</feature>
<name>A0A6G1K474_9PLEO</name>
<feature type="transmembrane region" description="Helical" evidence="6">
    <location>
        <begin position="399"/>
        <end position="422"/>
    </location>
</feature>
<feature type="transmembrane region" description="Helical" evidence="6">
    <location>
        <begin position="332"/>
        <end position="351"/>
    </location>
</feature>
<keyword evidence="9" id="KW-1185">Reference proteome</keyword>
<evidence type="ECO:0000259" key="7">
    <source>
        <dbReference type="PROSITE" id="PS50850"/>
    </source>
</evidence>
<evidence type="ECO:0000256" key="3">
    <source>
        <dbReference type="ARBA" id="ARBA00022692"/>
    </source>
</evidence>
<feature type="transmembrane region" description="Helical" evidence="6">
    <location>
        <begin position="186"/>
        <end position="209"/>
    </location>
</feature>
<dbReference type="GO" id="GO:0016020">
    <property type="term" value="C:membrane"/>
    <property type="evidence" value="ECO:0007669"/>
    <property type="project" value="UniProtKB-SubCell"/>
</dbReference>
<proteinExistence type="inferred from homology"/>
<dbReference type="InterPro" id="IPR036259">
    <property type="entry name" value="MFS_trans_sf"/>
</dbReference>
<comment type="subcellular location">
    <subcellularLocation>
        <location evidence="1">Membrane</location>
        <topology evidence="1">Multi-pass membrane protein</topology>
    </subcellularLocation>
</comment>
<feature type="transmembrane region" description="Helical" evidence="6">
    <location>
        <begin position="94"/>
        <end position="114"/>
    </location>
</feature>
<dbReference type="GO" id="GO:0022857">
    <property type="term" value="F:transmembrane transporter activity"/>
    <property type="evidence" value="ECO:0007669"/>
    <property type="project" value="InterPro"/>
</dbReference>
<feature type="transmembrane region" description="Helical" evidence="6">
    <location>
        <begin position="434"/>
        <end position="455"/>
    </location>
</feature>
<dbReference type="PANTHER" id="PTHR23502">
    <property type="entry name" value="MAJOR FACILITATOR SUPERFAMILY"/>
    <property type="match status" value="1"/>
</dbReference>
<feature type="transmembrane region" description="Helical" evidence="6">
    <location>
        <begin position="126"/>
        <end position="144"/>
    </location>
</feature>
<feature type="transmembrane region" description="Helical" evidence="6">
    <location>
        <begin position="467"/>
        <end position="489"/>
    </location>
</feature>
<dbReference type="PROSITE" id="PS50850">
    <property type="entry name" value="MFS"/>
    <property type="match status" value="1"/>
</dbReference>
<evidence type="ECO:0000256" key="4">
    <source>
        <dbReference type="ARBA" id="ARBA00022989"/>
    </source>
</evidence>
<protein>
    <submittedName>
        <fullName evidence="8">Polyamine transporter 3</fullName>
    </submittedName>
</protein>
<dbReference type="PROSITE" id="PS00216">
    <property type="entry name" value="SUGAR_TRANSPORT_1"/>
    <property type="match status" value="1"/>
</dbReference>
<dbReference type="FunFam" id="1.20.1250.20:FF:000011">
    <property type="entry name" value="MFS multidrug transporter, putative"/>
    <property type="match status" value="1"/>
</dbReference>